<dbReference type="SUPFAM" id="SSF50677">
    <property type="entry name" value="ValRS/IleRS/LeuRS editing domain"/>
    <property type="match status" value="1"/>
</dbReference>
<dbReference type="OrthoDB" id="629407at2759"/>
<keyword evidence="6" id="KW-0030">Aminoacyl-tRNA synthetase</keyword>
<comment type="caution">
    <text evidence="9">The sequence shown here is derived from an EMBL/GenBank/DDBJ whole genome shotgun (WGS) entry which is preliminary data.</text>
</comment>
<dbReference type="PANTHER" id="PTHR11946:SF93">
    <property type="entry name" value="VALINE--TRNA LIGASE, CHLOROPLASTIC_MITOCHONDRIAL 2"/>
    <property type="match status" value="1"/>
</dbReference>
<reference evidence="9 10" key="1">
    <citation type="journal article" date="2018" name="Mol. Biol. Evol.">
        <title>Analysis of the draft genome of the red seaweed Gracilariopsis chorda provides insights into genome size evolution in Rhodophyta.</title>
        <authorList>
            <person name="Lee J."/>
            <person name="Yang E.C."/>
            <person name="Graf L."/>
            <person name="Yang J.H."/>
            <person name="Qiu H."/>
            <person name="Zel Zion U."/>
            <person name="Chan C.X."/>
            <person name="Stephens T.G."/>
            <person name="Weber A.P.M."/>
            <person name="Boo G.H."/>
            <person name="Boo S.M."/>
            <person name="Kim K.M."/>
            <person name="Shin Y."/>
            <person name="Jung M."/>
            <person name="Lee S.J."/>
            <person name="Yim H.S."/>
            <person name="Lee J.H."/>
            <person name="Bhattacharya D."/>
            <person name="Yoon H.S."/>
        </authorList>
    </citation>
    <scope>NUCLEOTIDE SEQUENCE [LARGE SCALE GENOMIC DNA]</scope>
    <source>
        <strain evidence="9 10">SKKU-2015</strain>
        <tissue evidence="9">Whole body</tissue>
    </source>
</reference>
<dbReference type="GO" id="GO:0006438">
    <property type="term" value="P:valyl-tRNA aminoacylation"/>
    <property type="evidence" value="ECO:0007669"/>
    <property type="project" value="InterPro"/>
</dbReference>
<evidence type="ECO:0000256" key="1">
    <source>
        <dbReference type="ARBA" id="ARBA00013169"/>
    </source>
</evidence>
<keyword evidence="4" id="KW-0067">ATP-binding</keyword>
<feature type="domain" description="Aminoacyl-tRNA synthetase class Ia" evidence="8">
    <location>
        <begin position="2"/>
        <end position="63"/>
    </location>
</feature>
<sequence>MSAAVAEAFKRLQDQGLIYRDGYKVNGSPTLCTAVSDLEVEFSEENEKLYYFRYPLSNGSGFIPVATTRPETILGDTTVCVHPVDERYSQYVGETVLFLGTERDIPVIADEYVDRECVIDAPKITPCHDHNDHELGKKHNLPKINILTKDANLNSNRGNLAGLDRFEARGKLWDSMATEALVDSREDCCCVFDRIRERDNC</sequence>
<dbReference type="SUPFAM" id="SSF52374">
    <property type="entry name" value="Nucleotidylyl transferase"/>
    <property type="match status" value="1"/>
</dbReference>
<evidence type="ECO:0000256" key="6">
    <source>
        <dbReference type="ARBA" id="ARBA00023146"/>
    </source>
</evidence>
<dbReference type="GO" id="GO:0004832">
    <property type="term" value="F:valine-tRNA ligase activity"/>
    <property type="evidence" value="ECO:0007669"/>
    <property type="project" value="UniProtKB-EC"/>
</dbReference>
<dbReference type="GO" id="GO:0002161">
    <property type="term" value="F:aminoacyl-tRNA deacylase activity"/>
    <property type="evidence" value="ECO:0007669"/>
    <property type="project" value="InterPro"/>
</dbReference>
<dbReference type="Gene3D" id="3.90.740.10">
    <property type="entry name" value="Valyl/Leucyl/Isoleucyl-tRNA synthetase, editing domain"/>
    <property type="match status" value="1"/>
</dbReference>
<dbReference type="EMBL" id="NBIV01000345">
    <property type="protein sequence ID" value="PXF40206.1"/>
    <property type="molecule type" value="Genomic_DNA"/>
</dbReference>
<evidence type="ECO:0000256" key="7">
    <source>
        <dbReference type="ARBA" id="ARBA00029936"/>
    </source>
</evidence>
<dbReference type="Gene3D" id="3.40.50.620">
    <property type="entry name" value="HUPs"/>
    <property type="match status" value="1"/>
</dbReference>
<dbReference type="GO" id="GO:0005829">
    <property type="term" value="C:cytosol"/>
    <property type="evidence" value="ECO:0007669"/>
    <property type="project" value="TreeGrafter"/>
</dbReference>
<keyword evidence="2 9" id="KW-0436">Ligase</keyword>
<gene>
    <name evidence="9" type="ORF">BWQ96_10082</name>
</gene>
<dbReference type="STRING" id="448386.A0A2V3IDP8"/>
<evidence type="ECO:0000256" key="2">
    <source>
        <dbReference type="ARBA" id="ARBA00022598"/>
    </source>
</evidence>
<dbReference type="EC" id="6.1.1.9" evidence="1"/>
<evidence type="ECO:0000256" key="5">
    <source>
        <dbReference type="ARBA" id="ARBA00022917"/>
    </source>
</evidence>
<dbReference type="InterPro" id="IPR002303">
    <property type="entry name" value="Valyl-tRNA_ligase"/>
</dbReference>
<dbReference type="Pfam" id="PF00133">
    <property type="entry name" value="tRNA-synt_1"/>
    <property type="match status" value="1"/>
</dbReference>
<evidence type="ECO:0000256" key="3">
    <source>
        <dbReference type="ARBA" id="ARBA00022741"/>
    </source>
</evidence>
<dbReference type="InterPro" id="IPR002300">
    <property type="entry name" value="aa-tRNA-synth_Ia"/>
</dbReference>
<dbReference type="Proteomes" id="UP000247409">
    <property type="component" value="Unassembled WGS sequence"/>
</dbReference>
<dbReference type="AlphaFoldDB" id="A0A2V3IDP8"/>
<keyword evidence="3" id="KW-0547">Nucleotide-binding</keyword>
<name>A0A2V3IDP8_9FLOR</name>
<dbReference type="PANTHER" id="PTHR11946">
    <property type="entry name" value="VALYL-TRNA SYNTHETASES"/>
    <property type="match status" value="1"/>
</dbReference>
<accession>A0A2V3IDP8</accession>
<protein>
    <recommendedName>
        <fullName evidence="1">valine--tRNA ligase</fullName>
        <ecNumber evidence="1">6.1.1.9</ecNumber>
    </recommendedName>
    <alternativeName>
        <fullName evidence="7">Valyl-tRNA synthetase</fullName>
    </alternativeName>
</protein>
<evidence type="ECO:0000313" key="9">
    <source>
        <dbReference type="EMBL" id="PXF40206.1"/>
    </source>
</evidence>
<dbReference type="GO" id="GO:0005524">
    <property type="term" value="F:ATP binding"/>
    <property type="evidence" value="ECO:0007669"/>
    <property type="project" value="UniProtKB-KW"/>
</dbReference>
<keyword evidence="10" id="KW-1185">Reference proteome</keyword>
<evidence type="ECO:0000259" key="8">
    <source>
        <dbReference type="Pfam" id="PF00133"/>
    </source>
</evidence>
<evidence type="ECO:0000313" key="10">
    <source>
        <dbReference type="Proteomes" id="UP000247409"/>
    </source>
</evidence>
<dbReference type="InterPro" id="IPR014729">
    <property type="entry name" value="Rossmann-like_a/b/a_fold"/>
</dbReference>
<organism evidence="9 10">
    <name type="scientific">Gracilariopsis chorda</name>
    <dbReference type="NCBI Taxonomy" id="448386"/>
    <lineage>
        <taxon>Eukaryota</taxon>
        <taxon>Rhodophyta</taxon>
        <taxon>Florideophyceae</taxon>
        <taxon>Rhodymeniophycidae</taxon>
        <taxon>Gracilariales</taxon>
        <taxon>Gracilariaceae</taxon>
        <taxon>Gracilariopsis</taxon>
    </lineage>
</organism>
<dbReference type="InterPro" id="IPR009008">
    <property type="entry name" value="Val/Leu/Ile-tRNA-synth_edit"/>
</dbReference>
<keyword evidence="5" id="KW-0648">Protein biosynthesis</keyword>
<evidence type="ECO:0000256" key="4">
    <source>
        <dbReference type="ARBA" id="ARBA00022840"/>
    </source>
</evidence>
<proteinExistence type="predicted"/>